<dbReference type="RefSeq" id="WP_075854913.1">
    <property type="nucleotide sequence ID" value="NZ_FMAC01000007.1"/>
</dbReference>
<evidence type="ECO:0000259" key="1">
    <source>
        <dbReference type="Pfam" id="PF07484"/>
    </source>
</evidence>
<keyword evidence="3" id="KW-1185">Reference proteome</keyword>
<dbReference type="SUPFAM" id="SSF88874">
    <property type="entry name" value="Receptor-binding domain of short tail fibre protein gp12"/>
    <property type="match status" value="1"/>
</dbReference>
<dbReference type="Gene3D" id="3.90.1340.10">
    <property type="entry name" value="Phage tail collar domain"/>
    <property type="match status" value="1"/>
</dbReference>
<dbReference type="InterPro" id="IPR011083">
    <property type="entry name" value="Phage_tail_collar_dom"/>
</dbReference>
<name>A0A1C3VPC1_9HYPH</name>
<protein>
    <submittedName>
        <fullName evidence="2">Microcystin-dependent protein</fullName>
    </submittedName>
</protein>
<reference evidence="3" key="1">
    <citation type="submission" date="2016-08" db="EMBL/GenBank/DDBJ databases">
        <authorList>
            <person name="Varghese N."/>
            <person name="Submissions Spin"/>
        </authorList>
    </citation>
    <scope>NUCLEOTIDE SEQUENCE [LARGE SCALE GENOMIC DNA]</scope>
    <source>
        <strain evidence="3">CCBAU 57015</strain>
    </source>
</reference>
<evidence type="ECO:0000313" key="2">
    <source>
        <dbReference type="EMBL" id="SCB29626.1"/>
    </source>
</evidence>
<gene>
    <name evidence="2" type="ORF">GA0061100_107133</name>
</gene>
<dbReference type="Pfam" id="PF07484">
    <property type="entry name" value="Collar"/>
    <property type="match status" value="1"/>
</dbReference>
<organism evidence="2 3">
    <name type="scientific">Rhizobium hainanense</name>
    <dbReference type="NCBI Taxonomy" id="52131"/>
    <lineage>
        <taxon>Bacteria</taxon>
        <taxon>Pseudomonadati</taxon>
        <taxon>Pseudomonadota</taxon>
        <taxon>Alphaproteobacteria</taxon>
        <taxon>Hyphomicrobiales</taxon>
        <taxon>Rhizobiaceae</taxon>
        <taxon>Rhizobium/Agrobacterium group</taxon>
        <taxon>Rhizobium</taxon>
    </lineage>
</organism>
<dbReference type="AlphaFoldDB" id="A0A1C3VPC1"/>
<dbReference type="STRING" id="52131.GA0061100_107133"/>
<dbReference type="Proteomes" id="UP000186228">
    <property type="component" value="Unassembled WGS sequence"/>
</dbReference>
<accession>A0A1C3VPC1</accession>
<proteinExistence type="predicted"/>
<sequence>MTEPFVGEIQLFGFNFAPSGWASCNGALLIVHQNTQLFSLIGVQYGGNGTQTFQLPNFANRAGCNQGQGIGLTPRTAGDTFGSNDITLTQAEMPAHTHSLTLYNQGDTSKRAASPSTGDALSLPDLSSPFLTNAQPNTQFASNVIGIGGESQPHENRQPFLAVNFCIALSGAYPTFG</sequence>
<dbReference type="InterPro" id="IPR037053">
    <property type="entry name" value="Phage_tail_collar_dom_sf"/>
</dbReference>
<dbReference type="OrthoDB" id="9810174at2"/>
<dbReference type="EMBL" id="FMAC01000007">
    <property type="protein sequence ID" value="SCB29626.1"/>
    <property type="molecule type" value="Genomic_DNA"/>
</dbReference>
<feature type="domain" description="Phage tail collar" evidence="1">
    <location>
        <begin position="7"/>
        <end position="61"/>
    </location>
</feature>
<evidence type="ECO:0000313" key="3">
    <source>
        <dbReference type="Proteomes" id="UP000186228"/>
    </source>
</evidence>